<feature type="compositionally biased region" description="Low complexity" evidence="1">
    <location>
        <begin position="76"/>
        <end position="87"/>
    </location>
</feature>
<organism evidence="3 4">
    <name type="scientific">Panicum virgatum</name>
    <name type="common">Blackwell switchgrass</name>
    <dbReference type="NCBI Taxonomy" id="38727"/>
    <lineage>
        <taxon>Eukaryota</taxon>
        <taxon>Viridiplantae</taxon>
        <taxon>Streptophyta</taxon>
        <taxon>Embryophyta</taxon>
        <taxon>Tracheophyta</taxon>
        <taxon>Spermatophyta</taxon>
        <taxon>Magnoliopsida</taxon>
        <taxon>Liliopsida</taxon>
        <taxon>Poales</taxon>
        <taxon>Poaceae</taxon>
        <taxon>PACMAD clade</taxon>
        <taxon>Panicoideae</taxon>
        <taxon>Panicodae</taxon>
        <taxon>Paniceae</taxon>
        <taxon>Panicinae</taxon>
        <taxon>Panicum</taxon>
        <taxon>Panicum sect. Hiantes</taxon>
    </lineage>
</organism>
<accession>A0A8T0T894</accession>
<feature type="signal peptide" evidence="2">
    <location>
        <begin position="1"/>
        <end position="16"/>
    </location>
</feature>
<feature type="chain" id="PRO_5035743316" evidence="2">
    <location>
        <begin position="17"/>
        <end position="120"/>
    </location>
</feature>
<protein>
    <submittedName>
        <fullName evidence="3">Uncharacterized protein</fullName>
    </submittedName>
</protein>
<evidence type="ECO:0000313" key="4">
    <source>
        <dbReference type="Proteomes" id="UP000823388"/>
    </source>
</evidence>
<sequence length="120" mass="12746">MCLHWFLLVLIHTNLSLPPSHMRARVPGASNTGRHSLAASPHRPPEELWAAAMEGSSGRQAAGGVHVLGAGPLLPTPSSTPVAAPSTMGEPRRPPEELWAAAMGKMHQWLGRLIRSAKGL</sequence>
<dbReference type="EMBL" id="CM029044">
    <property type="protein sequence ID" value="KAG2605838.1"/>
    <property type="molecule type" value="Genomic_DNA"/>
</dbReference>
<reference evidence="3" key="1">
    <citation type="submission" date="2020-05" db="EMBL/GenBank/DDBJ databases">
        <title>WGS assembly of Panicum virgatum.</title>
        <authorList>
            <person name="Lovell J.T."/>
            <person name="Jenkins J."/>
            <person name="Shu S."/>
            <person name="Juenger T.E."/>
            <person name="Schmutz J."/>
        </authorList>
    </citation>
    <scope>NUCLEOTIDE SEQUENCE</scope>
    <source>
        <strain evidence="3">AP13</strain>
    </source>
</reference>
<dbReference type="AlphaFoldDB" id="A0A8T0T894"/>
<feature type="region of interest" description="Disordered" evidence="1">
    <location>
        <begin position="60"/>
        <end position="94"/>
    </location>
</feature>
<comment type="caution">
    <text evidence="3">The sequence shown here is derived from an EMBL/GenBank/DDBJ whole genome shotgun (WGS) entry which is preliminary data.</text>
</comment>
<evidence type="ECO:0000256" key="1">
    <source>
        <dbReference type="SAM" id="MobiDB-lite"/>
    </source>
</evidence>
<evidence type="ECO:0000256" key="2">
    <source>
        <dbReference type="SAM" id="SignalP"/>
    </source>
</evidence>
<keyword evidence="2" id="KW-0732">Signal</keyword>
<gene>
    <name evidence="3" type="ORF">PVAP13_4NG142500</name>
</gene>
<proteinExistence type="predicted"/>
<dbReference type="Proteomes" id="UP000823388">
    <property type="component" value="Chromosome 4N"/>
</dbReference>
<evidence type="ECO:0000313" key="3">
    <source>
        <dbReference type="EMBL" id="KAG2605838.1"/>
    </source>
</evidence>
<name>A0A8T0T894_PANVG</name>
<keyword evidence="4" id="KW-1185">Reference proteome</keyword>